<evidence type="ECO:0000313" key="1">
    <source>
        <dbReference type="EMBL" id="GAA2405500.1"/>
    </source>
</evidence>
<reference evidence="1 2" key="1">
    <citation type="journal article" date="2019" name="Int. J. Syst. Evol. Microbiol.">
        <title>The Global Catalogue of Microorganisms (GCM) 10K type strain sequencing project: providing services to taxonomists for standard genome sequencing and annotation.</title>
        <authorList>
            <consortium name="The Broad Institute Genomics Platform"/>
            <consortium name="The Broad Institute Genome Sequencing Center for Infectious Disease"/>
            <person name="Wu L."/>
            <person name="Ma J."/>
        </authorList>
    </citation>
    <scope>NUCLEOTIDE SEQUENCE [LARGE SCALE GENOMIC DNA]</scope>
    <source>
        <strain evidence="1 2">JCM 6921</strain>
    </source>
</reference>
<proteinExistence type="predicted"/>
<dbReference type="Proteomes" id="UP001500058">
    <property type="component" value="Unassembled WGS sequence"/>
</dbReference>
<dbReference type="RefSeq" id="WP_344632129.1">
    <property type="nucleotide sequence ID" value="NZ_BAAATJ010000017.1"/>
</dbReference>
<name>A0ABN3IIS4_9ACTN</name>
<gene>
    <name evidence="1" type="ORF">GCM10010420_36670</name>
</gene>
<sequence length="150" mass="16592">MEAQEIAELRTMYIFTPAEGATWGLTYSLLEEKLRARDPDEFIRFDGDPDGPAHGSVMYFGITLDGEELEGIARLSPEGVAIQDCTAHLAVEFVRWLRTEVVPNGATITYNTEWGLESDLPDDIVPDVPRPRLVGVFVTHIEATGGLDLD</sequence>
<keyword evidence="2" id="KW-1185">Reference proteome</keyword>
<dbReference type="EMBL" id="BAAATJ010000017">
    <property type="protein sequence ID" value="GAA2405500.1"/>
    <property type="molecule type" value="Genomic_DNA"/>
</dbReference>
<evidence type="ECO:0000313" key="2">
    <source>
        <dbReference type="Proteomes" id="UP001500058"/>
    </source>
</evidence>
<organism evidence="1 2">
    <name type="scientific">Streptomyces glaucosporus</name>
    <dbReference type="NCBI Taxonomy" id="284044"/>
    <lineage>
        <taxon>Bacteria</taxon>
        <taxon>Bacillati</taxon>
        <taxon>Actinomycetota</taxon>
        <taxon>Actinomycetes</taxon>
        <taxon>Kitasatosporales</taxon>
        <taxon>Streptomycetaceae</taxon>
        <taxon>Streptomyces</taxon>
    </lineage>
</organism>
<accession>A0ABN3IIS4</accession>
<comment type="caution">
    <text evidence="1">The sequence shown here is derived from an EMBL/GenBank/DDBJ whole genome shotgun (WGS) entry which is preliminary data.</text>
</comment>
<protein>
    <submittedName>
        <fullName evidence="1">Uncharacterized protein</fullName>
    </submittedName>
</protein>